<organism evidence="3">
    <name type="scientific">Nothobranchius korthausae</name>
    <dbReference type="NCBI Taxonomy" id="1143690"/>
    <lineage>
        <taxon>Eukaryota</taxon>
        <taxon>Metazoa</taxon>
        <taxon>Chordata</taxon>
        <taxon>Craniata</taxon>
        <taxon>Vertebrata</taxon>
        <taxon>Euteleostomi</taxon>
        <taxon>Actinopterygii</taxon>
        <taxon>Neopterygii</taxon>
        <taxon>Teleostei</taxon>
        <taxon>Neoteleostei</taxon>
        <taxon>Acanthomorphata</taxon>
        <taxon>Ovalentaria</taxon>
        <taxon>Atherinomorphae</taxon>
        <taxon>Cyprinodontiformes</taxon>
        <taxon>Nothobranchiidae</taxon>
        <taxon>Nothobranchius</taxon>
    </lineage>
</organism>
<name>A0A1A8HI63_9TELE</name>
<dbReference type="EMBL" id="HAEB01004350">
    <property type="protein sequence ID" value="SBQ50877.1"/>
    <property type="molecule type" value="Transcribed_RNA"/>
</dbReference>
<reference evidence="3" key="2">
    <citation type="submission" date="2016-06" db="EMBL/GenBank/DDBJ databases">
        <title>The genome of a short-lived fish provides insights into sex chromosome evolution and the genetic control of aging.</title>
        <authorList>
            <person name="Reichwald K."/>
            <person name="Felder M."/>
            <person name="Petzold A."/>
            <person name="Koch P."/>
            <person name="Groth M."/>
            <person name="Platzer M."/>
        </authorList>
    </citation>
    <scope>NUCLEOTIDE SEQUENCE</scope>
    <source>
        <tissue evidence="3">Brain</tissue>
    </source>
</reference>
<reference evidence="3" key="1">
    <citation type="submission" date="2016-05" db="EMBL/GenBank/DDBJ databases">
        <authorList>
            <person name="Lavstsen T."/>
            <person name="Jespersen J.S."/>
        </authorList>
    </citation>
    <scope>NUCLEOTIDE SEQUENCE</scope>
    <source>
        <tissue evidence="3">Brain</tissue>
    </source>
</reference>
<evidence type="ECO:0000313" key="3">
    <source>
        <dbReference type="EMBL" id="SBQ82365.1"/>
    </source>
</evidence>
<dbReference type="PROSITE" id="PS50158">
    <property type="entry name" value="ZF_CCHC"/>
    <property type="match status" value="1"/>
</dbReference>
<dbReference type="GO" id="GO:0003676">
    <property type="term" value="F:nucleic acid binding"/>
    <property type="evidence" value="ECO:0007669"/>
    <property type="project" value="InterPro"/>
</dbReference>
<keyword evidence="1" id="KW-0479">Metal-binding</keyword>
<dbReference type="Pfam" id="PF14223">
    <property type="entry name" value="Retrotran_gag_2"/>
    <property type="match status" value="1"/>
</dbReference>
<dbReference type="InterPro" id="IPR001878">
    <property type="entry name" value="Znf_CCHC"/>
</dbReference>
<dbReference type="EMBL" id="HAEC01014148">
    <property type="protein sequence ID" value="SBQ82365.1"/>
    <property type="molecule type" value="Transcribed_RNA"/>
</dbReference>
<proteinExistence type="predicted"/>
<dbReference type="Gene3D" id="4.10.60.10">
    <property type="entry name" value="Zinc finger, CCHC-type"/>
    <property type="match status" value="1"/>
</dbReference>
<keyword evidence="1" id="KW-0863">Zinc-finger</keyword>
<keyword evidence="1" id="KW-0862">Zinc</keyword>
<evidence type="ECO:0000259" key="2">
    <source>
        <dbReference type="PROSITE" id="PS50158"/>
    </source>
</evidence>
<evidence type="ECO:0000256" key="1">
    <source>
        <dbReference type="PROSITE-ProRule" id="PRU00047"/>
    </source>
</evidence>
<dbReference type="SUPFAM" id="SSF57756">
    <property type="entry name" value="Retrovirus zinc finger-like domains"/>
    <property type="match status" value="1"/>
</dbReference>
<gene>
    <name evidence="3" type="primary">Nfu_g_1_023881</name>
</gene>
<protein>
    <recommendedName>
        <fullName evidence="2">CCHC-type domain-containing protein</fullName>
    </recommendedName>
</protein>
<dbReference type="AlphaFoldDB" id="A0A1A8HI63"/>
<dbReference type="InterPro" id="IPR036875">
    <property type="entry name" value="Znf_CCHC_sf"/>
</dbReference>
<feature type="domain" description="CCHC-type" evidence="2">
    <location>
        <begin position="165"/>
        <end position="178"/>
    </location>
</feature>
<accession>A0A1A8HI63</accession>
<sequence>MRDAADDGRKALIILREHYAGKGKPRIISLYTKLTALQQKSGESVTDYLLRAEAAITALRTAGETLSDGLLIAMVLKGLPESFTLFRIHLTQSHDDMTFSEFKSKLGSYEETEKLCEETEQLCVATATEDNVMAARMNQWVKHPKPRYIQPSVNERSAERKVIICYNCGKRGHKVKVCYRRKWCSYCKTHSHVTELCRKKHRIM</sequence>
<dbReference type="GO" id="GO:0008270">
    <property type="term" value="F:zinc ion binding"/>
    <property type="evidence" value="ECO:0007669"/>
    <property type="project" value="UniProtKB-KW"/>
</dbReference>